<keyword evidence="1" id="KW-0472">Membrane</keyword>
<evidence type="ECO:0000256" key="2">
    <source>
        <dbReference type="SAM" id="SignalP"/>
    </source>
</evidence>
<evidence type="ECO:0000313" key="3">
    <source>
        <dbReference type="Proteomes" id="UP000887574"/>
    </source>
</evidence>
<dbReference type="WBParaSite" id="jg1808">
    <property type="protein sequence ID" value="jg1808"/>
    <property type="gene ID" value="jg1808"/>
</dbReference>
<organism evidence="3 4">
    <name type="scientific">Ditylenchus dipsaci</name>
    <dbReference type="NCBI Taxonomy" id="166011"/>
    <lineage>
        <taxon>Eukaryota</taxon>
        <taxon>Metazoa</taxon>
        <taxon>Ecdysozoa</taxon>
        <taxon>Nematoda</taxon>
        <taxon>Chromadorea</taxon>
        <taxon>Rhabditida</taxon>
        <taxon>Tylenchina</taxon>
        <taxon>Tylenchomorpha</taxon>
        <taxon>Sphaerularioidea</taxon>
        <taxon>Anguinidae</taxon>
        <taxon>Anguininae</taxon>
        <taxon>Ditylenchus</taxon>
    </lineage>
</organism>
<sequence length="188" mass="20925">MKCRLGLVVILIVGMCAAYPNTKELQQHNQQFGLHSSPSNSLNKRLTSAQQHDIKDFGNKPNPVQRIFYSQTTCADMCLVGCQAMLAENDVTLFVCPRLKPVEKSLHERFIANASWPWMVFMVVLGICLLFCCACVCWSCCCRDCSLASKGRGRDSNSSREPLAADRRIEEIIGEHPSSSSSPNEAHE</sequence>
<reference evidence="4" key="1">
    <citation type="submission" date="2022-11" db="UniProtKB">
        <authorList>
            <consortium name="WormBaseParasite"/>
        </authorList>
    </citation>
    <scope>IDENTIFICATION</scope>
</reference>
<dbReference type="Proteomes" id="UP000887574">
    <property type="component" value="Unplaced"/>
</dbReference>
<keyword evidence="1" id="KW-0812">Transmembrane</keyword>
<keyword evidence="3" id="KW-1185">Reference proteome</keyword>
<dbReference type="AlphaFoldDB" id="A0A915DB81"/>
<evidence type="ECO:0000313" key="4">
    <source>
        <dbReference type="WBParaSite" id="jg1808"/>
    </source>
</evidence>
<protein>
    <submittedName>
        <fullName evidence="4">Uncharacterized protein</fullName>
    </submittedName>
</protein>
<keyword evidence="1" id="KW-1133">Transmembrane helix</keyword>
<keyword evidence="2" id="KW-0732">Signal</keyword>
<name>A0A915DB81_9BILA</name>
<feature type="chain" id="PRO_5036974003" evidence="2">
    <location>
        <begin position="19"/>
        <end position="188"/>
    </location>
</feature>
<feature type="transmembrane region" description="Helical" evidence="1">
    <location>
        <begin position="116"/>
        <end position="142"/>
    </location>
</feature>
<proteinExistence type="predicted"/>
<accession>A0A915DB81</accession>
<evidence type="ECO:0000256" key="1">
    <source>
        <dbReference type="SAM" id="Phobius"/>
    </source>
</evidence>
<feature type="signal peptide" evidence="2">
    <location>
        <begin position="1"/>
        <end position="18"/>
    </location>
</feature>